<comment type="caution">
    <text evidence="1">The sequence shown here is derived from an EMBL/GenBank/DDBJ whole genome shotgun (WGS) entry which is preliminary data.</text>
</comment>
<evidence type="ECO:0000313" key="1">
    <source>
        <dbReference type="EMBL" id="MDQ0202053.1"/>
    </source>
</evidence>
<organism evidence="1 2">
    <name type="scientific">Neobacillus ginsengisoli</name>
    <dbReference type="NCBI Taxonomy" id="904295"/>
    <lineage>
        <taxon>Bacteria</taxon>
        <taxon>Bacillati</taxon>
        <taxon>Bacillota</taxon>
        <taxon>Bacilli</taxon>
        <taxon>Bacillales</taxon>
        <taxon>Bacillaceae</taxon>
        <taxon>Neobacillus</taxon>
    </lineage>
</organism>
<proteinExistence type="predicted"/>
<sequence length="30" mass="3513">MSRSSITYFKFMPVTVMFLPNNFIQGMVLL</sequence>
<reference evidence="1 2" key="1">
    <citation type="submission" date="2023-07" db="EMBL/GenBank/DDBJ databases">
        <title>Genomic Encyclopedia of Type Strains, Phase IV (KMG-IV): sequencing the most valuable type-strain genomes for metagenomic binning, comparative biology and taxonomic classification.</title>
        <authorList>
            <person name="Goeker M."/>
        </authorList>
    </citation>
    <scope>NUCLEOTIDE SEQUENCE [LARGE SCALE GENOMIC DNA]</scope>
    <source>
        <strain evidence="1 2">DSM 27594</strain>
    </source>
</reference>
<evidence type="ECO:0000313" key="2">
    <source>
        <dbReference type="Proteomes" id="UP001224122"/>
    </source>
</evidence>
<name>A0ABT9Y2L8_9BACI</name>
<accession>A0ABT9Y2L8</accession>
<dbReference type="Proteomes" id="UP001224122">
    <property type="component" value="Unassembled WGS sequence"/>
</dbReference>
<protein>
    <submittedName>
        <fullName evidence="1">Uncharacterized protein</fullName>
    </submittedName>
</protein>
<gene>
    <name evidence="1" type="ORF">J2S10_005282</name>
</gene>
<keyword evidence="2" id="KW-1185">Reference proteome</keyword>
<dbReference type="EMBL" id="JAUSTW010000016">
    <property type="protein sequence ID" value="MDQ0202053.1"/>
    <property type="molecule type" value="Genomic_DNA"/>
</dbReference>